<name>A0A7Y0HFS3_9PROT</name>
<feature type="chain" id="PRO_5030817227" evidence="2">
    <location>
        <begin position="37"/>
        <end position="328"/>
    </location>
</feature>
<evidence type="ECO:0000256" key="2">
    <source>
        <dbReference type="SAM" id="SignalP"/>
    </source>
</evidence>
<protein>
    <submittedName>
        <fullName evidence="4">YHYH protein</fullName>
    </submittedName>
</protein>
<feature type="compositionally biased region" description="Pro residues" evidence="1">
    <location>
        <begin position="315"/>
        <end position="328"/>
    </location>
</feature>
<dbReference type="RefSeq" id="WP_169624497.1">
    <property type="nucleotide sequence ID" value="NZ_JABBNT010000002.1"/>
</dbReference>
<dbReference type="AlphaFoldDB" id="A0A7Y0HFS3"/>
<comment type="caution">
    <text evidence="4">The sequence shown here is derived from an EMBL/GenBank/DDBJ whole genome shotgun (WGS) entry which is preliminary data.</text>
</comment>
<evidence type="ECO:0000259" key="3">
    <source>
        <dbReference type="Pfam" id="PF14240"/>
    </source>
</evidence>
<feature type="domain" description="YHYH" evidence="3">
    <location>
        <begin position="81"/>
        <end position="273"/>
    </location>
</feature>
<dbReference type="Pfam" id="PF14240">
    <property type="entry name" value="YHYH"/>
    <property type="match status" value="1"/>
</dbReference>
<accession>A0A7Y0HFS3</accession>
<sequence length="328" mass="35362">MSENHEPSHHYHPSRRTVLATLGLVPAAFAAGSAWAVENAVTISEEGGMRVIRSNGIPDHATGQFPNRHNPNRIAAQNYTFRIDAHPRKTGRFTPLEHGNFGVAMNGIPFDPFTAEFWRRNRQSGWRYEAMTGKVDLGLDSNNAHVQPNGAYHYHGLPVDLVKRWSTDHHSGLIGYAADGFPIYALYGFSGGRVGDEIRPMRSGWRLKQGSRPSGGPGGSYDGTFVEDFEFVDGAGDLDAANGRETQTPEFPNGIYAYFLTDSYPFIPRYFAGRPDDTFRHGPPGGGMGGGMPGGMPGGPPNGPPNGPMGGGRPGMPPPPGMPPLPRG</sequence>
<dbReference type="InterPro" id="IPR006311">
    <property type="entry name" value="TAT_signal"/>
</dbReference>
<keyword evidence="5" id="KW-1185">Reference proteome</keyword>
<feature type="compositionally biased region" description="Pro residues" evidence="1">
    <location>
        <begin position="298"/>
        <end position="307"/>
    </location>
</feature>
<evidence type="ECO:0000256" key="1">
    <source>
        <dbReference type="SAM" id="MobiDB-lite"/>
    </source>
</evidence>
<feature type="signal peptide" evidence="2">
    <location>
        <begin position="1"/>
        <end position="36"/>
    </location>
</feature>
<feature type="region of interest" description="Disordered" evidence="1">
    <location>
        <begin position="279"/>
        <end position="328"/>
    </location>
</feature>
<organism evidence="4 5">
    <name type="scientific">Pacificispira spongiicola</name>
    <dbReference type="NCBI Taxonomy" id="2729598"/>
    <lineage>
        <taxon>Bacteria</taxon>
        <taxon>Pseudomonadati</taxon>
        <taxon>Pseudomonadota</taxon>
        <taxon>Alphaproteobacteria</taxon>
        <taxon>Rhodospirillales</taxon>
        <taxon>Rhodospirillaceae</taxon>
        <taxon>Pacificispira</taxon>
    </lineage>
</organism>
<keyword evidence="2" id="KW-0732">Signal</keyword>
<evidence type="ECO:0000313" key="4">
    <source>
        <dbReference type="EMBL" id="NMM44197.1"/>
    </source>
</evidence>
<feature type="compositionally biased region" description="Gly residues" evidence="1">
    <location>
        <begin position="283"/>
        <end position="297"/>
    </location>
</feature>
<proteinExistence type="predicted"/>
<reference evidence="4 5" key="1">
    <citation type="submission" date="2020-04" db="EMBL/GenBank/DDBJ databases">
        <title>Rhodospirillaceae bacterium KN72 isolated from deep sea.</title>
        <authorList>
            <person name="Zhang D.-C."/>
        </authorList>
    </citation>
    <scope>NUCLEOTIDE SEQUENCE [LARGE SCALE GENOMIC DNA]</scope>
    <source>
        <strain evidence="4 5">KN72</strain>
    </source>
</reference>
<gene>
    <name evidence="4" type="ORF">HH303_06895</name>
</gene>
<evidence type="ECO:0000313" key="5">
    <source>
        <dbReference type="Proteomes" id="UP000539372"/>
    </source>
</evidence>
<dbReference type="InterPro" id="IPR025924">
    <property type="entry name" value="YHYH_dom"/>
</dbReference>
<dbReference type="Proteomes" id="UP000539372">
    <property type="component" value="Unassembled WGS sequence"/>
</dbReference>
<dbReference type="PROSITE" id="PS51318">
    <property type="entry name" value="TAT"/>
    <property type="match status" value="1"/>
</dbReference>
<dbReference type="EMBL" id="JABBNT010000002">
    <property type="protein sequence ID" value="NMM44197.1"/>
    <property type="molecule type" value="Genomic_DNA"/>
</dbReference>